<dbReference type="EMBL" id="JAUKPO010000078">
    <property type="protein sequence ID" value="MDO1451680.1"/>
    <property type="molecule type" value="Genomic_DNA"/>
</dbReference>
<name>A0ABT8RHX5_9BACT</name>
<accession>A0ABT8RHX5</accession>
<dbReference type="Proteomes" id="UP001168528">
    <property type="component" value="Unassembled WGS sequence"/>
</dbReference>
<dbReference type="InterPro" id="IPR016024">
    <property type="entry name" value="ARM-type_fold"/>
</dbReference>
<evidence type="ECO:0000313" key="1">
    <source>
        <dbReference type="EMBL" id="MDO1451680.1"/>
    </source>
</evidence>
<evidence type="ECO:0008006" key="3">
    <source>
        <dbReference type="Google" id="ProtNLM"/>
    </source>
</evidence>
<dbReference type="InterPro" id="IPR011989">
    <property type="entry name" value="ARM-like"/>
</dbReference>
<comment type="caution">
    <text evidence="1">The sequence shown here is derived from an EMBL/GenBank/DDBJ whole genome shotgun (WGS) entry which is preliminary data.</text>
</comment>
<gene>
    <name evidence="1" type="ORF">Q0590_35735</name>
</gene>
<dbReference type="SUPFAM" id="SSF48371">
    <property type="entry name" value="ARM repeat"/>
    <property type="match status" value="1"/>
</dbReference>
<sequence length="417" mass="46795">MLEKLDYINWHELKHAYGSAEDVPSQIRGLLASDSQTREKALWALSGNIFHQGTRYQATPYAIPFLYELIESDKTPDRDKIILFLVSLALGYEEEYLPEGISIINFRNEYKEAEENMTSAQREECAKYGYNPQAILDGYYQVKAGIPILLELINDADKKISRAAIYALAWFPETASVTISRIKSKLNTFSEQEDISIAILAIGLLVRSSKQAFDSSELEKYLTSQSSLIRISAAIGLAQNPLSDKILTELINGILSNKEFQYLENIPFNEGRLAGYASLVLSKYGASEKEKVIPTLCEVLKSVNAYQSLDVTAGLLGILNGKRTRLIKDTDVNDLDDLDRTALHTILHYGGWELGNADYVNFSELLQYAGVPDTREKLKNYLADQSKAAYSLGKEENPPRTVLKATMNFIRRLLGLH</sequence>
<dbReference type="RefSeq" id="WP_302042477.1">
    <property type="nucleotide sequence ID" value="NZ_JAUKPO010000078.1"/>
</dbReference>
<evidence type="ECO:0000313" key="2">
    <source>
        <dbReference type="Proteomes" id="UP001168528"/>
    </source>
</evidence>
<reference evidence="1" key="1">
    <citation type="submission" date="2023-07" db="EMBL/GenBank/DDBJ databases">
        <title>The genome sequence of Rhodocytophaga aerolata KACC 12507.</title>
        <authorList>
            <person name="Zhang X."/>
        </authorList>
    </citation>
    <scope>NUCLEOTIDE SEQUENCE</scope>
    <source>
        <strain evidence="1">KACC 12507</strain>
    </source>
</reference>
<keyword evidence="2" id="KW-1185">Reference proteome</keyword>
<organism evidence="1 2">
    <name type="scientific">Rhodocytophaga aerolata</name>
    <dbReference type="NCBI Taxonomy" id="455078"/>
    <lineage>
        <taxon>Bacteria</taxon>
        <taxon>Pseudomonadati</taxon>
        <taxon>Bacteroidota</taxon>
        <taxon>Cytophagia</taxon>
        <taxon>Cytophagales</taxon>
        <taxon>Rhodocytophagaceae</taxon>
        <taxon>Rhodocytophaga</taxon>
    </lineage>
</organism>
<dbReference type="Gene3D" id="1.25.10.10">
    <property type="entry name" value="Leucine-rich Repeat Variant"/>
    <property type="match status" value="1"/>
</dbReference>
<proteinExistence type="predicted"/>
<protein>
    <recommendedName>
        <fullName evidence="3">HEAT repeat domain-containing protein</fullName>
    </recommendedName>
</protein>